<evidence type="ECO:0000313" key="9">
    <source>
        <dbReference type="EMBL" id="KAK4272342.1"/>
    </source>
</evidence>
<dbReference type="AlphaFoldDB" id="A0AAE1JQ13"/>
<dbReference type="PANTHER" id="PTHR43670">
    <property type="entry name" value="HEAT SHOCK PROTEIN 26"/>
    <property type="match status" value="1"/>
</dbReference>
<keyword evidence="3" id="KW-0611">Plant defense</keyword>
<dbReference type="CDD" id="cd06464">
    <property type="entry name" value="ACD_sHsps-like"/>
    <property type="match status" value="1"/>
</dbReference>
<dbReference type="PROSITE" id="PS01031">
    <property type="entry name" value="SHSP"/>
    <property type="match status" value="1"/>
</dbReference>
<dbReference type="PANTHER" id="PTHR43670:SF108">
    <property type="entry name" value="HSP20_ALPHA CRYSTALLIN FAMILY PROTEIN"/>
    <property type="match status" value="1"/>
</dbReference>
<dbReference type="InterPro" id="IPR002068">
    <property type="entry name" value="A-crystallin/Hsp20_dom"/>
</dbReference>
<keyword evidence="10" id="KW-1185">Reference proteome</keyword>
<evidence type="ECO:0000256" key="7">
    <source>
        <dbReference type="SAM" id="Phobius"/>
    </source>
</evidence>
<keyword evidence="7" id="KW-1133">Transmembrane helix</keyword>
<feature type="transmembrane region" description="Helical" evidence="7">
    <location>
        <begin position="184"/>
        <end position="202"/>
    </location>
</feature>
<feature type="compositionally biased region" description="Basic and acidic residues" evidence="6">
    <location>
        <begin position="109"/>
        <end position="127"/>
    </location>
</feature>
<dbReference type="Proteomes" id="UP001293593">
    <property type="component" value="Unassembled WGS sequence"/>
</dbReference>
<evidence type="ECO:0000256" key="5">
    <source>
        <dbReference type="RuleBase" id="RU003616"/>
    </source>
</evidence>
<comment type="subcellular location">
    <subcellularLocation>
        <location evidence="1">Cell membrane</location>
        <topology evidence="1">Single-pass membrane protein</topology>
    </subcellularLocation>
</comment>
<accession>A0AAE1JQ13</accession>
<dbReference type="GO" id="GO:0034605">
    <property type="term" value="P:cellular response to heat"/>
    <property type="evidence" value="ECO:0007669"/>
    <property type="project" value="TreeGrafter"/>
</dbReference>
<evidence type="ECO:0000259" key="8">
    <source>
        <dbReference type="PROSITE" id="PS01031"/>
    </source>
</evidence>
<comment type="similarity">
    <text evidence="4 5">Belongs to the small heat shock protein (HSP20) family.</text>
</comment>
<dbReference type="Pfam" id="PF00011">
    <property type="entry name" value="HSP20"/>
    <property type="match status" value="1"/>
</dbReference>
<keyword evidence="7" id="KW-0472">Membrane</keyword>
<sequence length="217" mass="25019">METTRFSPTANGRSYEDFDPLCKWRREEGRDILEVHLPGFRREQVKVQVNHLGFIVISGERALMEGNRWKRFKKEIEIPTHCNSNAVSARFMQSILTVVMPKQVNRPVSHMEQERTTAPEYEQPRKEEETAASVAKMEFTERNRTREETKSKFTAGDEIVKQDMDELETETDDAKLTPEATREVALKVFVVVIVVLLIASYVTDVCKSIVADSYFLS</sequence>
<keyword evidence="2" id="KW-1003">Cell membrane</keyword>
<evidence type="ECO:0000256" key="6">
    <source>
        <dbReference type="SAM" id="MobiDB-lite"/>
    </source>
</evidence>
<comment type="caution">
    <text evidence="9">The sequence shown here is derived from an EMBL/GenBank/DDBJ whole genome shotgun (WGS) entry which is preliminary data.</text>
</comment>
<evidence type="ECO:0000256" key="1">
    <source>
        <dbReference type="ARBA" id="ARBA00004162"/>
    </source>
</evidence>
<gene>
    <name evidence="9" type="ORF">QN277_020910</name>
</gene>
<dbReference type="EMBL" id="JAWXYG010000005">
    <property type="protein sequence ID" value="KAK4272342.1"/>
    <property type="molecule type" value="Genomic_DNA"/>
</dbReference>
<evidence type="ECO:0000256" key="3">
    <source>
        <dbReference type="ARBA" id="ARBA00022821"/>
    </source>
</evidence>
<dbReference type="GO" id="GO:0006952">
    <property type="term" value="P:defense response"/>
    <property type="evidence" value="ECO:0007669"/>
    <property type="project" value="UniProtKB-KW"/>
</dbReference>
<evidence type="ECO:0000256" key="2">
    <source>
        <dbReference type="ARBA" id="ARBA00022475"/>
    </source>
</evidence>
<keyword evidence="7" id="KW-0812">Transmembrane</keyword>
<dbReference type="GO" id="GO:0005886">
    <property type="term" value="C:plasma membrane"/>
    <property type="evidence" value="ECO:0007669"/>
    <property type="project" value="UniProtKB-SubCell"/>
</dbReference>
<evidence type="ECO:0000256" key="4">
    <source>
        <dbReference type="PROSITE-ProRule" id="PRU00285"/>
    </source>
</evidence>
<feature type="region of interest" description="Disordered" evidence="6">
    <location>
        <begin position="106"/>
        <end position="127"/>
    </location>
</feature>
<name>A0AAE1JQ13_9FABA</name>
<dbReference type="Gene3D" id="2.60.40.790">
    <property type="match status" value="1"/>
</dbReference>
<proteinExistence type="inferred from homology"/>
<dbReference type="InterPro" id="IPR008978">
    <property type="entry name" value="HSP20-like_chaperone"/>
</dbReference>
<feature type="domain" description="SHSP" evidence="8">
    <location>
        <begin position="12"/>
        <end position="120"/>
    </location>
</feature>
<evidence type="ECO:0000313" key="10">
    <source>
        <dbReference type="Proteomes" id="UP001293593"/>
    </source>
</evidence>
<protein>
    <recommendedName>
        <fullName evidence="8">SHSP domain-containing protein</fullName>
    </recommendedName>
</protein>
<dbReference type="SUPFAM" id="SSF49764">
    <property type="entry name" value="HSP20-like chaperones"/>
    <property type="match status" value="1"/>
</dbReference>
<reference evidence="9" key="1">
    <citation type="submission" date="2023-10" db="EMBL/GenBank/DDBJ databases">
        <title>Chromosome-level genome of the transformable northern wattle, Acacia crassicarpa.</title>
        <authorList>
            <person name="Massaro I."/>
            <person name="Sinha N.R."/>
            <person name="Poethig S."/>
            <person name="Leichty A.R."/>
        </authorList>
    </citation>
    <scope>NUCLEOTIDE SEQUENCE</scope>
    <source>
        <strain evidence="9">Acra3RX</strain>
        <tissue evidence="9">Leaf</tissue>
    </source>
</reference>
<organism evidence="9 10">
    <name type="scientific">Acacia crassicarpa</name>
    <name type="common">northern wattle</name>
    <dbReference type="NCBI Taxonomy" id="499986"/>
    <lineage>
        <taxon>Eukaryota</taxon>
        <taxon>Viridiplantae</taxon>
        <taxon>Streptophyta</taxon>
        <taxon>Embryophyta</taxon>
        <taxon>Tracheophyta</taxon>
        <taxon>Spermatophyta</taxon>
        <taxon>Magnoliopsida</taxon>
        <taxon>eudicotyledons</taxon>
        <taxon>Gunneridae</taxon>
        <taxon>Pentapetalae</taxon>
        <taxon>rosids</taxon>
        <taxon>fabids</taxon>
        <taxon>Fabales</taxon>
        <taxon>Fabaceae</taxon>
        <taxon>Caesalpinioideae</taxon>
        <taxon>mimosoid clade</taxon>
        <taxon>Acacieae</taxon>
        <taxon>Acacia</taxon>
    </lineage>
</organism>